<comment type="caution">
    <text evidence="2">The sequence shown here is derived from an EMBL/GenBank/DDBJ whole genome shotgun (WGS) entry which is preliminary data.</text>
</comment>
<organism evidence="2 3">
    <name type="scientific">Planococcus dechangensis</name>
    <dbReference type="NCBI Taxonomy" id="1176255"/>
    <lineage>
        <taxon>Bacteria</taxon>
        <taxon>Bacillati</taxon>
        <taxon>Bacillota</taxon>
        <taxon>Bacilli</taxon>
        <taxon>Bacillales</taxon>
        <taxon>Caryophanaceae</taxon>
        <taxon>Planococcus</taxon>
    </lineage>
</organism>
<evidence type="ECO:0000313" key="2">
    <source>
        <dbReference type="EMBL" id="MFC4712754.1"/>
    </source>
</evidence>
<keyword evidence="1" id="KW-0812">Transmembrane</keyword>
<dbReference type="RefSeq" id="WP_377278155.1">
    <property type="nucleotide sequence ID" value="NZ_JBHSGL010000005.1"/>
</dbReference>
<name>A0ABV9MBI2_9BACL</name>
<evidence type="ECO:0000256" key="1">
    <source>
        <dbReference type="SAM" id="Phobius"/>
    </source>
</evidence>
<keyword evidence="1" id="KW-0472">Membrane</keyword>
<dbReference type="EMBL" id="JBHSGL010000005">
    <property type="protein sequence ID" value="MFC4712754.1"/>
    <property type="molecule type" value="Genomic_DNA"/>
</dbReference>
<protein>
    <submittedName>
        <fullName evidence="2">Uncharacterized protein</fullName>
    </submittedName>
</protein>
<reference evidence="3" key="1">
    <citation type="journal article" date="2019" name="Int. J. Syst. Evol. Microbiol.">
        <title>The Global Catalogue of Microorganisms (GCM) 10K type strain sequencing project: providing services to taxonomists for standard genome sequencing and annotation.</title>
        <authorList>
            <consortium name="The Broad Institute Genomics Platform"/>
            <consortium name="The Broad Institute Genome Sequencing Center for Infectious Disease"/>
            <person name="Wu L."/>
            <person name="Ma J."/>
        </authorList>
    </citation>
    <scope>NUCLEOTIDE SEQUENCE [LARGE SCALE GENOMIC DNA]</scope>
    <source>
        <strain evidence="3">CGMCC 1.12151</strain>
    </source>
</reference>
<dbReference type="Proteomes" id="UP001595932">
    <property type="component" value="Unassembled WGS sequence"/>
</dbReference>
<keyword evidence="1" id="KW-1133">Transmembrane helix</keyword>
<feature type="transmembrane region" description="Helical" evidence="1">
    <location>
        <begin position="43"/>
        <end position="62"/>
    </location>
</feature>
<keyword evidence="3" id="KW-1185">Reference proteome</keyword>
<proteinExistence type="predicted"/>
<evidence type="ECO:0000313" key="3">
    <source>
        <dbReference type="Proteomes" id="UP001595932"/>
    </source>
</evidence>
<sequence length="97" mass="11274">MKVFLFWGNLLFSGFVAISISMFFAEGAIGENYTNERFVEPGFLWLIPLWVAAAILITTYFYKHKATTLSYSTLFLLNTAIWVQILFCSWVFLKWVV</sequence>
<gene>
    <name evidence="2" type="ORF">ACFO5U_07790</name>
</gene>
<accession>A0ABV9MBI2</accession>
<feature type="transmembrane region" description="Helical" evidence="1">
    <location>
        <begin position="74"/>
        <end position="93"/>
    </location>
</feature>